<evidence type="ECO:0000256" key="3">
    <source>
        <dbReference type="ARBA" id="ARBA00022912"/>
    </source>
</evidence>
<feature type="active site" description="Nucleophile" evidence="4">
    <location>
        <position position="17"/>
    </location>
</feature>
<dbReference type="GO" id="GO:0004725">
    <property type="term" value="F:protein tyrosine phosphatase activity"/>
    <property type="evidence" value="ECO:0007669"/>
    <property type="project" value="InterPro"/>
</dbReference>
<feature type="domain" description="Phosphotyrosine protein phosphatase I" evidence="5">
    <location>
        <begin position="11"/>
        <end position="173"/>
    </location>
</feature>
<dbReference type="RefSeq" id="XP_033394296.1">
    <property type="nucleotide sequence ID" value="XM_033541047.1"/>
</dbReference>
<comment type="similarity">
    <text evidence="1">Belongs to the low molecular weight phosphotyrosine protein phosphatase family.</text>
</comment>
<evidence type="ECO:0000256" key="4">
    <source>
        <dbReference type="PIRSR" id="PIRSR617867-1"/>
    </source>
</evidence>
<proteinExistence type="inferred from homology"/>
<feature type="active site" description="Proton donor" evidence="4">
    <location>
        <position position="147"/>
    </location>
</feature>
<dbReference type="InterPro" id="IPR050438">
    <property type="entry name" value="LMW_PTPase"/>
</dbReference>
<dbReference type="InterPro" id="IPR036196">
    <property type="entry name" value="Ptyr_pPase_sf"/>
</dbReference>
<feature type="active site" evidence="4">
    <location>
        <position position="23"/>
    </location>
</feature>
<keyword evidence="7" id="KW-1185">Reference proteome</keyword>
<dbReference type="SUPFAM" id="SSF52788">
    <property type="entry name" value="Phosphotyrosine protein phosphatases I"/>
    <property type="match status" value="1"/>
</dbReference>
<dbReference type="PRINTS" id="PR00719">
    <property type="entry name" value="LMWPTPASE"/>
</dbReference>
<protein>
    <recommendedName>
        <fullName evidence="5">Phosphotyrosine protein phosphatase I domain-containing protein</fullName>
    </recommendedName>
</protein>
<keyword evidence="2" id="KW-0378">Hydrolase</keyword>
<organism evidence="6 7">
    <name type="scientific">Aplosporella prunicola CBS 121167</name>
    <dbReference type="NCBI Taxonomy" id="1176127"/>
    <lineage>
        <taxon>Eukaryota</taxon>
        <taxon>Fungi</taxon>
        <taxon>Dikarya</taxon>
        <taxon>Ascomycota</taxon>
        <taxon>Pezizomycotina</taxon>
        <taxon>Dothideomycetes</taxon>
        <taxon>Dothideomycetes incertae sedis</taxon>
        <taxon>Botryosphaeriales</taxon>
        <taxon>Aplosporellaceae</taxon>
        <taxon>Aplosporella</taxon>
    </lineage>
</organism>
<dbReference type="PANTHER" id="PTHR11717:SF7">
    <property type="entry name" value="LOW MOLECULAR WEIGHT PHOSPHOTYROSINE PROTEIN PHOSPHATASE"/>
    <property type="match status" value="1"/>
</dbReference>
<dbReference type="EMBL" id="ML995496">
    <property type="protein sequence ID" value="KAF2138583.1"/>
    <property type="molecule type" value="Genomic_DNA"/>
</dbReference>
<sequence length="181" mass="20322">MASDASTPKPVNVLFVCLGNICRSTMAEGVFRHVTNNANPLVGAIDSCGTGAYHVGSNPDSRTMSTLQDHGIKTYRHKARKFAYPGDFDTFDYIMAMDDENLADLVQLRKRYARELESKGRKDEVAHLGRVMLFGEFGGRRGEVVDDPYYGGRDGFEIAYAQMIRFTDGFLKHLSERPREE</sequence>
<gene>
    <name evidence="6" type="ORF">K452DRAFT_290721</name>
</gene>
<keyword evidence="3" id="KW-0904">Protein phosphatase</keyword>
<dbReference type="Gene3D" id="3.40.50.2300">
    <property type="match status" value="1"/>
</dbReference>
<dbReference type="GeneID" id="54298543"/>
<evidence type="ECO:0000256" key="1">
    <source>
        <dbReference type="ARBA" id="ARBA00011063"/>
    </source>
</evidence>
<dbReference type="Pfam" id="PF01451">
    <property type="entry name" value="LMWPc"/>
    <property type="match status" value="1"/>
</dbReference>
<accession>A0A6A6B591</accession>
<dbReference type="CDD" id="cd16343">
    <property type="entry name" value="LMWPTP"/>
    <property type="match status" value="1"/>
</dbReference>
<evidence type="ECO:0000259" key="5">
    <source>
        <dbReference type="SMART" id="SM00226"/>
    </source>
</evidence>
<dbReference type="PANTHER" id="PTHR11717">
    <property type="entry name" value="LOW MOLECULAR WEIGHT PROTEIN TYROSINE PHOSPHATASE"/>
    <property type="match status" value="1"/>
</dbReference>
<dbReference type="SMART" id="SM00226">
    <property type="entry name" value="LMWPc"/>
    <property type="match status" value="1"/>
</dbReference>
<name>A0A6A6B591_9PEZI</name>
<reference evidence="6" key="1">
    <citation type="journal article" date="2020" name="Stud. Mycol.">
        <title>101 Dothideomycetes genomes: a test case for predicting lifestyles and emergence of pathogens.</title>
        <authorList>
            <person name="Haridas S."/>
            <person name="Albert R."/>
            <person name="Binder M."/>
            <person name="Bloem J."/>
            <person name="Labutti K."/>
            <person name="Salamov A."/>
            <person name="Andreopoulos B."/>
            <person name="Baker S."/>
            <person name="Barry K."/>
            <person name="Bills G."/>
            <person name="Bluhm B."/>
            <person name="Cannon C."/>
            <person name="Castanera R."/>
            <person name="Culley D."/>
            <person name="Daum C."/>
            <person name="Ezra D."/>
            <person name="Gonzalez J."/>
            <person name="Henrissat B."/>
            <person name="Kuo A."/>
            <person name="Liang C."/>
            <person name="Lipzen A."/>
            <person name="Lutzoni F."/>
            <person name="Magnuson J."/>
            <person name="Mondo S."/>
            <person name="Nolan M."/>
            <person name="Ohm R."/>
            <person name="Pangilinan J."/>
            <person name="Park H.-J."/>
            <person name="Ramirez L."/>
            <person name="Alfaro M."/>
            <person name="Sun H."/>
            <person name="Tritt A."/>
            <person name="Yoshinaga Y."/>
            <person name="Zwiers L.-H."/>
            <person name="Turgeon B."/>
            <person name="Goodwin S."/>
            <person name="Spatafora J."/>
            <person name="Crous P."/>
            <person name="Grigoriev I."/>
        </authorList>
    </citation>
    <scope>NUCLEOTIDE SEQUENCE</scope>
    <source>
        <strain evidence="6">CBS 121167</strain>
    </source>
</reference>
<dbReference type="OrthoDB" id="3388at2759"/>
<dbReference type="InterPro" id="IPR017867">
    <property type="entry name" value="Tyr_phospatase_low_mol_wt"/>
</dbReference>
<dbReference type="AlphaFoldDB" id="A0A6A6B591"/>
<evidence type="ECO:0000256" key="2">
    <source>
        <dbReference type="ARBA" id="ARBA00022801"/>
    </source>
</evidence>
<dbReference type="Proteomes" id="UP000799438">
    <property type="component" value="Unassembled WGS sequence"/>
</dbReference>
<evidence type="ECO:0000313" key="7">
    <source>
        <dbReference type="Proteomes" id="UP000799438"/>
    </source>
</evidence>
<dbReference type="InterPro" id="IPR023485">
    <property type="entry name" value="Ptyr_pPase"/>
</dbReference>
<evidence type="ECO:0000313" key="6">
    <source>
        <dbReference type="EMBL" id="KAF2138583.1"/>
    </source>
</evidence>